<evidence type="ECO:0000313" key="1">
    <source>
        <dbReference type="EMBL" id="JAD36335.1"/>
    </source>
</evidence>
<name>A0A0A8ZHX0_ARUDO</name>
<sequence length="50" mass="5797">MSEILLQFRSFRPLKKKGKPGASTNKCCFPLFFQLIKRCQCLISIEFSNV</sequence>
<organism evidence="1">
    <name type="scientific">Arundo donax</name>
    <name type="common">Giant reed</name>
    <name type="synonym">Donax arundinaceus</name>
    <dbReference type="NCBI Taxonomy" id="35708"/>
    <lineage>
        <taxon>Eukaryota</taxon>
        <taxon>Viridiplantae</taxon>
        <taxon>Streptophyta</taxon>
        <taxon>Embryophyta</taxon>
        <taxon>Tracheophyta</taxon>
        <taxon>Spermatophyta</taxon>
        <taxon>Magnoliopsida</taxon>
        <taxon>Liliopsida</taxon>
        <taxon>Poales</taxon>
        <taxon>Poaceae</taxon>
        <taxon>PACMAD clade</taxon>
        <taxon>Arundinoideae</taxon>
        <taxon>Arundineae</taxon>
        <taxon>Arundo</taxon>
    </lineage>
</organism>
<dbReference type="AlphaFoldDB" id="A0A0A8ZHX0"/>
<reference evidence="1" key="1">
    <citation type="submission" date="2014-09" db="EMBL/GenBank/DDBJ databases">
        <authorList>
            <person name="Magalhaes I.L.F."/>
            <person name="Oliveira U."/>
            <person name="Santos F.R."/>
            <person name="Vidigal T.H.D.A."/>
            <person name="Brescovit A.D."/>
            <person name="Santos A.J."/>
        </authorList>
    </citation>
    <scope>NUCLEOTIDE SEQUENCE</scope>
    <source>
        <tissue evidence="1">Shoot tissue taken approximately 20 cm above the soil surface</tissue>
    </source>
</reference>
<proteinExistence type="predicted"/>
<accession>A0A0A8ZHX0</accession>
<protein>
    <submittedName>
        <fullName evidence="1">Uncharacterized protein</fullName>
    </submittedName>
</protein>
<reference evidence="1" key="2">
    <citation type="journal article" date="2015" name="Data Brief">
        <title>Shoot transcriptome of the giant reed, Arundo donax.</title>
        <authorList>
            <person name="Barrero R.A."/>
            <person name="Guerrero F.D."/>
            <person name="Moolhuijzen P."/>
            <person name="Goolsby J.A."/>
            <person name="Tidwell J."/>
            <person name="Bellgard S.E."/>
            <person name="Bellgard M.I."/>
        </authorList>
    </citation>
    <scope>NUCLEOTIDE SEQUENCE</scope>
    <source>
        <tissue evidence="1">Shoot tissue taken approximately 20 cm above the soil surface</tissue>
    </source>
</reference>
<dbReference type="EMBL" id="GBRH01261560">
    <property type="protein sequence ID" value="JAD36335.1"/>
    <property type="molecule type" value="Transcribed_RNA"/>
</dbReference>